<proteinExistence type="inferred from homology"/>
<evidence type="ECO:0000256" key="4">
    <source>
        <dbReference type="ARBA" id="ARBA00025715"/>
    </source>
</evidence>
<dbReference type="PANTHER" id="PTHR13675:SF1">
    <property type="entry name" value="SUCCINATE DEHYDROGENASE ASSEMBLY FACTOR 1, MITOCHONDRIAL"/>
    <property type="match status" value="1"/>
</dbReference>
<comment type="subcellular location">
    <subcellularLocation>
        <location evidence="1">Mitochondrion matrix</location>
    </subcellularLocation>
</comment>
<name>A0A9N7NTJ1_STRHE</name>
<dbReference type="OrthoDB" id="273010at2759"/>
<dbReference type="EMBL" id="CACSLK010030308">
    <property type="protein sequence ID" value="CAA0837686.1"/>
    <property type="molecule type" value="Genomic_DNA"/>
</dbReference>
<dbReference type="Proteomes" id="UP001153555">
    <property type="component" value="Unassembled WGS sequence"/>
</dbReference>
<keyword evidence="2" id="KW-0496">Mitochondrion</keyword>
<dbReference type="CDD" id="cd20268">
    <property type="entry name" value="Complex1_LYR_SDHAF1_LYRM8"/>
    <property type="match status" value="1"/>
</dbReference>
<evidence type="ECO:0000259" key="5">
    <source>
        <dbReference type="Pfam" id="PF05347"/>
    </source>
</evidence>
<evidence type="ECO:0000313" key="6">
    <source>
        <dbReference type="EMBL" id="CAA0837686.1"/>
    </source>
</evidence>
<keyword evidence="7" id="KW-1185">Reference proteome</keyword>
<dbReference type="GO" id="GO:0005759">
    <property type="term" value="C:mitochondrial matrix"/>
    <property type="evidence" value="ECO:0007669"/>
    <property type="project" value="UniProtKB-SubCell"/>
</dbReference>
<dbReference type="GO" id="GO:0034553">
    <property type="term" value="P:mitochondrial respiratory chain complex II assembly"/>
    <property type="evidence" value="ECO:0007669"/>
    <property type="project" value="InterPro"/>
</dbReference>
<protein>
    <submittedName>
        <fullName evidence="6">LYR family of Fe/S cluster biogenesis protein</fullName>
    </submittedName>
</protein>
<dbReference type="Pfam" id="PF05347">
    <property type="entry name" value="Complex1_LYR"/>
    <property type="match status" value="1"/>
</dbReference>
<accession>A0A9N7NTJ1</accession>
<comment type="similarity">
    <text evidence="4">Belongs to the complex I LYR family. SDHAF1 subfamily.</text>
</comment>
<sequence length="182" mass="20842">MELPSYEEVSSRDASIDSVLLAKQAQVLPTYHSCFRLHLSPPSEYWDFLSPLPNFQAESRRCIRRFACSLFTLQNIFTRHSLKRAGEEETMGASGNPRLSGMQKQVLALYRGFLRAARAKSPEERTKIESIVSAEFRHNSTQVDRKNFLYIEYLVRRGKKQLDQLKSPDTVGLTSLNIRGSQ</sequence>
<dbReference type="InterPro" id="IPR008011">
    <property type="entry name" value="Complex1_LYR_dom"/>
</dbReference>
<comment type="caution">
    <text evidence="6">The sequence shown here is derived from an EMBL/GenBank/DDBJ whole genome shotgun (WGS) entry which is preliminary data.</text>
</comment>
<dbReference type="PANTHER" id="PTHR13675">
    <property type="entry name" value="LYR MOTIF-CONTAINING PROTEIN 2"/>
    <property type="match status" value="1"/>
</dbReference>
<reference evidence="6" key="1">
    <citation type="submission" date="2019-12" db="EMBL/GenBank/DDBJ databases">
        <authorList>
            <person name="Scholes J."/>
        </authorList>
    </citation>
    <scope>NUCLEOTIDE SEQUENCE</scope>
</reference>
<evidence type="ECO:0000256" key="2">
    <source>
        <dbReference type="ARBA" id="ARBA00023128"/>
    </source>
</evidence>
<dbReference type="InterPro" id="IPR045295">
    <property type="entry name" value="Complex1_LYR_SDHAF1_LYRM8"/>
</dbReference>
<feature type="domain" description="Complex 1 LYR protein" evidence="5">
    <location>
        <begin position="104"/>
        <end position="164"/>
    </location>
</feature>
<evidence type="ECO:0000256" key="1">
    <source>
        <dbReference type="ARBA" id="ARBA00004305"/>
    </source>
</evidence>
<gene>
    <name evidence="6" type="ORF">SHERM_04505</name>
</gene>
<keyword evidence="3" id="KW-0143">Chaperone</keyword>
<organism evidence="6 7">
    <name type="scientific">Striga hermonthica</name>
    <name type="common">Purple witchweed</name>
    <name type="synonym">Buchnera hermonthica</name>
    <dbReference type="NCBI Taxonomy" id="68872"/>
    <lineage>
        <taxon>Eukaryota</taxon>
        <taxon>Viridiplantae</taxon>
        <taxon>Streptophyta</taxon>
        <taxon>Embryophyta</taxon>
        <taxon>Tracheophyta</taxon>
        <taxon>Spermatophyta</taxon>
        <taxon>Magnoliopsida</taxon>
        <taxon>eudicotyledons</taxon>
        <taxon>Gunneridae</taxon>
        <taxon>Pentapetalae</taxon>
        <taxon>asterids</taxon>
        <taxon>lamiids</taxon>
        <taxon>Lamiales</taxon>
        <taxon>Orobanchaceae</taxon>
        <taxon>Buchnereae</taxon>
        <taxon>Striga</taxon>
    </lineage>
</organism>
<evidence type="ECO:0000256" key="3">
    <source>
        <dbReference type="ARBA" id="ARBA00023186"/>
    </source>
</evidence>
<evidence type="ECO:0000313" key="7">
    <source>
        <dbReference type="Proteomes" id="UP001153555"/>
    </source>
</evidence>
<dbReference type="AlphaFoldDB" id="A0A9N7NTJ1"/>